<keyword evidence="4" id="KW-1185">Reference proteome</keyword>
<evidence type="ECO:0000259" key="2">
    <source>
        <dbReference type="Pfam" id="PF17748"/>
    </source>
</evidence>
<dbReference type="InterPro" id="IPR040979">
    <property type="entry name" value="Vid27_N"/>
</dbReference>
<sequence>MNFIKKLIGTLATDEVALLPSGKLFLTRLPRLPKGELECLYNDAYASIRQTTSPYYYQLCITRVFQEGEADADGSLDGESDDDADFEDHDTPRSINDSSASKDEWTFPIVQELAIQYQERSNGVRAITWVDLNGDEGDQFEFRVDEDVHLSEVDLFVDAVYRSIYELRFQQSSRGIAREELEEFVYETPVESLAAFR</sequence>
<dbReference type="AlphaFoldDB" id="A0A1E4SHB1"/>
<feature type="region of interest" description="Disordered" evidence="1">
    <location>
        <begin position="71"/>
        <end position="100"/>
    </location>
</feature>
<feature type="domain" description="Vid27 N-terminal" evidence="2">
    <location>
        <begin position="1"/>
        <end position="184"/>
    </location>
</feature>
<dbReference type="PANTHER" id="PTHR31913">
    <property type="entry name" value="VACUOLAR IMPORT AND DEGRADATION PROTEIN 27"/>
    <property type="match status" value="1"/>
</dbReference>
<dbReference type="GO" id="GO:0005737">
    <property type="term" value="C:cytoplasm"/>
    <property type="evidence" value="ECO:0007669"/>
    <property type="project" value="TreeGrafter"/>
</dbReference>
<dbReference type="Proteomes" id="UP000094285">
    <property type="component" value="Unassembled WGS sequence"/>
</dbReference>
<dbReference type="GO" id="GO:0005634">
    <property type="term" value="C:nucleus"/>
    <property type="evidence" value="ECO:0007669"/>
    <property type="project" value="TreeGrafter"/>
</dbReference>
<protein>
    <submittedName>
        <fullName evidence="3">VID27-domain-containing protein</fullName>
    </submittedName>
</protein>
<name>A0A1E4SHB1_9ASCO</name>
<evidence type="ECO:0000313" key="3">
    <source>
        <dbReference type="EMBL" id="ODV78877.1"/>
    </source>
</evidence>
<dbReference type="EMBL" id="KV453912">
    <property type="protein sequence ID" value="ODV78877.1"/>
    <property type="molecule type" value="Genomic_DNA"/>
</dbReference>
<gene>
    <name evidence="3" type="ORF">CANTADRAFT_51995</name>
</gene>
<proteinExistence type="predicted"/>
<dbReference type="InterPro" id="IPR040458">
    <property type="entry name" value="Vid27"/>
</dbReference>
<evidence type="ECO:0000256" key="1">
    <source>
        <dbReference type="SAM" id="MobiDB-lite"/>
    </source>
</evidence>
<feature type="compositionally biased region" description="Acidic residues" evidence="1">
    <location>
        <begin position="71"/>
        <end position="88"/>
    </location>
</feature>
<evidence type="ECO:0000313" key="4">
    <source>
        <dbReference type="Proteomes" id="UP000094285"/>
    </source>
</evidence>
<dbReference type="PANTHER" id="PTHR31913:SF0">
    <property type="entry name" value="VACUOLAR IMPORT AND DEGRADATION PROTEIN 27"/>
    <property type="match status" value="1"/>
</dbReference>
<organism evidence="3 4">
    <name type="scientific">Suhomyces tanzawaensis NRRL Y-17324</name>
    <dbReference type="NCBI Taxonomy" id="984487"/>
    <lineage>
        <taxon>Eukaryota</taxon>
        <taxon>Fungi</taxon>
        <taxon>Dikarya</taxon>
        <taxon>Ascomycota</taxon>
        <taxon>Saccharomycotina</taxon>
        <taxon>Pichiomycetes</taxon>
        <taxon>Debaryomycetaceae</taxon>
        <taxon>Suhomyces</taxon>
    </lineage>
</organism>
<accession>A0A1E4SHB1</accession>
<dbReference type="OrthoDB" id="10251113at2759"/>
<reference evidence="4" key="1">
    <citation type="submission" date="2016-05" db="EMBL/GenBank/DDBJ databases">
        <title>Comparative genomics of biotechnologically important yeasts.</title>
        <authorList>
            <consortium name="DOE Joint Genome Institute"/>
            <person name="Riley R."/>
            <person name="Haridas S."/>
            <person name="Wolfe K.H."/>
            <person name="Lopes M.R."/>
            <person name="Hittinger C.T."/>
            <person name="Goker M."/>
            <person name="Salamov A."/>
            <person name="Wisecaver J."/>
            <person name="Long T.M."/>
            <person name="Aerts A.L."/>
            <person name="Barry K."/>
            <person name="Choi C."/>
            <person name="Clum A."/>
            <person name="Coughlan A.Y."/>
            <person name="Deshpande S."/>
            <person name="Douglass A.P."/>
            <person name="Hanson S.J."/>
            <person name="Klenk H.-P."/>
            <person name="Labutti K."/>
            <person name="Lapidus A."/>
            <person name="Lindquist E."/>
            <person name="Lipzen A."/>
            <person name="Meier-Kolthoff J.P."/>
            <person name="Ohm R.A."/>
            <person name="Otillar R.P."/>
            <person name="Pangilinan J."/>
            <person name="Peng Y."/>
            <person name="Rokas A."/>
            <person name="Rosa C.A."/>
            <person name="Scheuner C."/>
            <person name="Sibirny A.A."/>
            <person name="Slot J.C."/>
            <person name="Stielow J.B."/>
            <person name="Sun H."/>
            <person name="Kurtzman C.P."/>
            <person name="Blackwell M."/>
            <person name="Grigoriev I.V."/>
            <person name="Jeffries T.W."/>
        </authorList>
    </citation>
    <scope>NUCLEOTIDE SEQUENCE [LARGE SCALE GENOMIC DNA]</scope>
    <source>
        <strain evidence="4">NRRL Y-17324</strain>
    </source>
</reference>
<dbReference type="GeneID" id="30984158"/>
<dbReference type="RefSeq" id="XP_020063999.1">
    <property type="nucleotide sequence ID" value="XM_020210022.1"/>
</dbReference>
<dbReference type="Pfam" id="PF17748">
    <property type="entry name" value="VID27_N"/>
    <property type="match status" value="1"/>
</dbReference>